<reference evidence="1" key="1">
    <citation type="submission" date="2018-05" db="EMBL/GenBank/DDBJ databases">
        <authorList>
            <person name="Lanie J.A."/>
            <person name="Ng W.-L."/>
            <person name="Kazmierczak K.M."/>
            <person name="Andrzejewski T.M."/>
            <person name="Davidsen T.M."/>
            <person name="Wayne K.J."/>
            <person name="Tettelin H."/>
            <person name="Glass J.I."/>
            <person name="Rusch D."/>
            <person name="Podicherti R."/>
            <person name="Tsui H.-C.T."/>
            <person name="Winkler M.E."/>
        </authorList>
    </citation>
    <scope>NUCLEOTIDE SEQUENCE</scope>
</reference>
<sequence length="86" mass="8741">MATPNIVSVATINGFVVNGAVTTSNQDVVDVAADYVYKINTIIIANIDGTNAATVTVSISTDNGSNYHAIASTVSVPADASIVLID</sequence>
<proteinExistence type="predicted"/>
<evidence type="ECO:0000313" key="1">
    <source>
        <dbReference type="EMBL" id="SVE19946.1"/>
    </source>
</evidence>
<feature type="non-terminal residue" evidence="1">
    <location>
        <position position="86"/>
    </location>
</feature>
<organism evidence="1">
    <name type="scientific">marine metagenome</name>
    <dbReference type="NCBI Taxonomy" id="408172"/>
    <lineage>
        <taxon>unclassified sequences</taxon>
        <taxon>metagenomes</taxon>
        <taxon>ecological metagenomes</taxon>
    </lineage>
</organism>
<protein>
    <submittedName>
        <fullName evidence="1">Uncharacterized protein</fullName>
    </submittedName>
</protein>
<dbReference type="EMBL" id="UINC01200868">
    <property type="protein sequence ID" value="SVE19946.1"/>
    <property type="molecule type" value="Genomic_DNA"/>
</dbReference>
<dbReference type="AlphaFoldDB" id="A0A383BID2"/>
<gene>
    <name evidence="1" type="ORF">METZ01_LOCUS472800</name>
</gene>
<name>A0A383BID2_9ZZZZ</name>
<accession>A0A383BID2</accession>